<feature type="domain" description="DUF6199" evidence="2">
    <location>
        <begin position="23"/>
        <end position="85"/>
    </location>
</feature>
<keyword evidence="3" id="KW-0614">Plasmid</keyword>
<dbReference type="RefSeq" id="WP_369153472.1">
    <property type="nucleotide sequence ID" value="NZ_CP163430.1"/>
</dbReference>
<reference evidence="3" key="1">
    <citation type="submission" date="2024-07" db="EMBL/GenBank/DDBJ databases">
        <authorList>
            <person name="Yu S.T."/>
        </authorList>
    </citation>
    <scope>NUCLEOTIDE SEQUENCE</scope>
    <source>
        <strain evidence="3">R02</strain>
        <plasmid evidence="3">unnamed1</plasmid>
    </source>
</reference>
<evidence type="ECO:0000256" key="1">
    <source>
        <dbReference type="SAM" id="Phobius"/>
    </source>
</evidence>
<evidence type="ECO:0000259" key="2">
    <source>
        <dbReference type="Pfam" id="PF19701"/>
    </source>
</evidence>
<dbReference type="Pfam" id="PF19701">
    <property type="entry name" value="DUF6199"/>
    <property type="match status" value="1"/>
</dbReference>
<evidence type="ECO:0000313" key="3">
    <source>
        <dbReference type="EMBL" id="XDP98400.1"/>
    </source>
</evidence>
<proteinExistence type="predicted"/>
<gene>
    <name evidence="3" type="ORF">AB5J57_33355</name>
</gene>
<geneLocation type="plasmid" evidence="3">
    <name>unnamed1</name>
</geneLocation>
<name>A0AB39M084_9ACTN</name>
<keyword evidence="1" id="KW-0472">Membrane</keyword>
<feature type="transmembrane region" description="Helical" evidence="1">
    <location>
        <begin position="20"/>
        <end position="40"/>
    </location>
</feature>
<keyword evidence="1" id="KW-1133">Transmembrane helix</keyword>
<dbReference type="AlphaFoldDB" id="A0AB39M084"/>
<sequence>MNHDVIVQASSEDSGTSPVLVLFLCLFLIMGLVQVIRPQLLWRVNSRLQRGWVKDPDATEPTSRGYAVQRVTGVLFLAVATWMLAQNI</sequence>
<dbReference type="InterPro" id="IPR045679">
    <property type="entry name" value="DUF6199"/>
</dbReference>
<organism evidence="3">
    <name type="scientific">Streptomyces sp. R02</name>
    <dbReference type="NCBI Taxonomy" id="3238623"/>
    <lineage>
        <taxon>Bacteria</taxon>
        <taxon>Bacillati</taxon>
        <taxon>Actinomycetota</taxon>
        <taxon>Actinomycetes</taxon>
        <taxon>Kitasatosporales</taxon>
        <taxon>Streptomycetaceae</taxon>
        <taxon>Streptomyces</taxon>
    </lineage>
</organism>
<dbReference type="EMBL" id="CP163430">
    <property type="protein sequence ID" value="XDP98400.1"/>
    <property type="molecule type" value="Genomic_DNA"/>
</dbReference>
<protein>
    <submittedName>
        <fullName evidence="3">DUF6199 family natural product biosynthesis protein</fullName>
    </submittedName>
</protein>
<keyword evidence="1" id="KW-0812">Transmembrane</keyword>
<accession>A0AB39M084</accession>